<evidence type="ECO:0000313" key="2">
    <source>
        <dbReference type="EMBL" id="RCV21462.1"/>
    </source>
</evidence>
<feature type="compositionally biased region" description="Pro residues" evidence="1">
    <location>
        <begin position="79"/>
        <end position="89"/>
    </location>
</feature>
<protein>
    <submittedName>
        <fullName evidence="2">Uncharacterized protein</fullName>
    </submittedName>
</protein>
<dbReference type="AlphaFoldDB" id="A0A368QU68"/>
<organism evidence="2">
    <name type="scientific">Setaria italica</name>
    <name type="common">Foxtail millet</name>
    <name type="synonym">Panicum italicum</name>
    <dbReference type="NCBI Taxonomy" id="4555"/>
    <lineage>
        <taxon>Eukaryota</taxon>
        <taxon>Viridiplantae</taxon>
        <taxon>Streptophyta</taxon>
        <taxon>Embryophyta</taxon>
        <taxon>Tracheophyta</taxon>
        <taxon>Spermatophyta</taxon>
        <taxon>Magnoliopsida</taxon>
        <taxon>Liliopsida</taxon>
        <taxon>Poales</taxon>
        <taxon>Poaceae</taxon>
        <taxon>PACMAD clade</taxon>
        <taxon>Panicoideae</taxon>
        <taxon>Panicodae</taxon>
        <taxon>Paniceae</taxon>
        <taxon>Cenchrinae</taxon>
        <taxon>Setaria</taxon>
    </lineage>
</organism>
<feature type="compositionally biased region" description="Low complexity" evidence="1">
    <location>
        <begin position="106"/>
        <end position="143"/>
    </location>
</feature>
<feature type="region of interest" description="Disordered" evidence="1">
    <location>
        <begin position="198"/>
        <end position="220"/>
    </location>
</feature>
<feature type="compositionally biased region" description="Basic residues" evidence="1">
    <location>
        <begin position="202"/>
        <end position="220"/>
    </location>
</feature>
<dbReference type="EMBL" id="CM003531">
    <property type="protein sequence ID" value="RCV21462.1"/>
    <property type="molecule type" value="Genomic_DNA"/>
</dbReference>
<sequence length="220" mass="22471">MAPELPILTYLASWPAWPELMRMMTTLEAAVRLAVGVAVVEAGPVAVHRTQQPHAAAPPGARAPRVLPHAVQARAVARPVPPPLRPPPAARRRRSTAIVSLPLCPSPTAATSTTSTAAASTTTTTTSAASFPATPTSAPTALGAPPPSPAVAPRGSSAATPSTPTSTASILPGGDTTGIVTAIASITLYTLHLSRRPDCSRREKHTRAAHGRHALSAHPP</sequence>
<proteinExistence type="predicted"/>
<feature type="region of interest" description="Disordered" evidence="1">
    <location>
        <begin position="73"/>
        <end position="175"/>
    </location>
</feature>
<reference evidence="2" key="2">
    <citation type="submission" date="2015-07" db="EMBL/GenBank/DDBJ databases">
        <authorList>
            <person name="Noorani M."/>
        </authorList>
    </citation>
    <scope>NUCLEOTIDE SEQUENCE</scope>
    <source>
        <strain evidence="2">Yugu1</strain>
    </source>
</reference>
<evidence type="ECO:0000256" key="1">
    <source>
        <dbReference type="SAM" id="MobiDB-lite"/>
    </source>
</evidence>
<gene>
    <name evidence="2" type="ORF">SETIT_4G141300v2</name>
</gene>
<reference evidence="2" key="1">
    <citation type="journal article" date="2012" name="Nat. Biotechnol.">
        <title>Reference genome sequence of the model plant Setaria.</title>
        <authorList>
            <person name="Bennetzen J.L."/>
            <person name="Schmutz J."/>
            <person name="Wang H."/>
            <person name="Percifield R."/>
            <person name="Hawkins J."/>
            <person name="Pontaroli A.C."/>
            <person name="Estep M."/>
            <person name="Feng L."/>
            <person name="Vaughn J.N."/>
            <person name="Grimwood J."/>
            <person name="Jenkins J."/>
            <person name="Barry K."/>
            <person name="Lindquist E."/>
            <person name="Hellsten U."/>
            <person name="Deshpande S."/>
            <person name="Wang X."/>
            <person name="Wu X."/>
            <person name="Mitros T."/>
            <person name="Triplett J."/>
            <person name="Yang X."/>
            <person name="Ye C.Y."/>
            <person name="Mauro-Herrera M."/>
            <person name="Wang L."/>
            <person name="Li P."/>
            <person name="Sharma M."/>
            <person name="Sharma R."/>
            <person name="Ronald P.C."/>
            <person name="Panaud O."/>
            <person name="Kellogg E.A."/>
            <person name="Brutnell T.P."/>
            <person name="Doust A.N."/>
            <person name="Tuskan G.A."/>
            <person name="Rokhsar D."/>
            <person name="Devos K.M."/>
        </authorList>
    </citation>
    <scope>NUCLEOTIDE SEQUENCE [LARGE SCALE GENOMIC DNA]</scope>
    <source>
        <strain evidence="2">Yugu1</strain>
    </source>
</reference>
<feature type="compositionally biased region" description="Low complexity" evidence="1">
    <location>
        <begin position="156"/>
        <end position="169"/>
    </location>
</feature>
<name>A0A368QU68_SETIT</name>
<accession>A0A368QU68</accession>